<sequence length="210" mass="23259">MSSDRRSGLTSEIYNAGGLVPMVVEQTSRGERSFDIYSRLLKENVIFLVGQVEDYMANLVVAQLLFLESENPDKDIHLYINSPGGSVTAGMAIYDTMQFIKPDVSTMCIGQAASMGALLLAGGAKGKRLCLPNSRMMIHQPLGGYQGQATDIEIHAKEILDMKRRLNEIMAHHTGRPISEVEKDTDRDNFLTAEQAVEYGLVDRVVDHRI</sequence>
<gene>
    <name evidence="7" type="primary">clpP</name>
    <name evidence="13" type="ORF">BCF53_103247</name>
</gene>
<comment type="subcellular location">
    <subcellularLocation>
        <location evidence="7">Cytoplasm</location>
    </subcellularLocation>
</comment>
<dbReference type="InterPro" id="IPR001907">
    <property type="entry name" value="ClpP"/>
</dbReference>
<dbReference type="OrthoDB" id="9802800at2"/>
<dbReference type="InterPro" id="IPR023562">
    <property type="entry name" value="ClpP/TepA"/>
</dbReference>
<evidence type="ECO:0000256" key="11">
    <source>
        <dbReference type="RuleBase" id="RU000550"/>
    </source>
</evidence>
<dbReference type="AlphaFoldDB" id="A0A4V2UK30"/>
<feature type="active site" evidence="7 9">
    <location>
        <position position="139"/>
    </location>
</feature>
<dbReference type="GO" id="GO:0009368">
    <property type="term" value="C:endopeptidase Clp complex"/>
    <property type="evidence" value="ECO:0007669"/>
    <property type="project" value="TreeGrafter"/>
</dbReference>
<evidence type="ECO:0000256" key="3">
    <source>
        <dbReference type="ARBA" id="ARBA00022670"/>
    </source>
</evidence>
<dbReference type="EC" id="3.4.21.92" evidence="7 10"/>
<dbReference type="GO" id="GO:0005737">
    <property type="term" value="C:cytoplasm"/>
    <property type="evidence" value="ECO:0007669"/>
    <property type="project" value="UniProtKB-SubCell"/>
</dbReference>
<evidence type="ECO:0000256" key="10">
    <source>
        <dbReference type="RuleBase" id="RU000549"/>
    </source>
</evidence>
<evidence type="ECO:0000256" key="4">
    <source>
        <dbReference type="ARBA" id="ARBA00022801"/>
    </source>
</evidence>
<evidence type="ECO:0000256" key="2">
    <source>
        <dbReference type="ARBA" id="ARBA00022490"/>
    </source>
</evidence>
<dbReference type="Proteomes" id="UP000295793">
    <property type="component" value="Unassembled WGS sequence"/>
</dbReference>
<keyword evidence="3 7" id="KW-0645">Protease</keyword>
<organism evidence="13 14">
    <name type="scientific">Reinekea marinisedimentorum</name>
    <dbReference type="NCBI Taxonomy" id="230495"/>
    <lineage>
        <taxon>Bacteria</taxon>
        <taxon>Pseudomonadati</taxon>
        <taxon>Pseudomonadota</taxon>
        <taxon>Gammaproteobacteria</taxon>
        <taxon>Oceanospirillales</taxon>
        <taxon>Saccharospirillaceae</taxon>
        <taxon>Reinekea</taxon>
    </lineage>
</organism>
<evidence type="ECO:0000256" key="1">
    <source>
        <dbReference type="ARBA" id="ARBA00007039"/>
    </source>
</evidence>
<feature type="active site" evidence="8">
    <location>
        <position position="114"/>
    </location>
</feature>
<dbReference type="HAMAP" id="MF_00444">
    <property type="entry name" value="ClpP"/>
    <property type="match status" value="1"/>
</dbReference>
<dbReference type="PROSITE" id="PS00381">
    <property type="entry name" value="CLP_PROTEASE_SER"/>
    <property type="match status" value="1"/>
</dbReference>
<keyword evidence="4 7" id="KW-0378">Hydrolase</keyword>
<keyword evidence="14" id="KW-1185">Reference proteome</keyword>
<evidence type="ECO:0000256" key="8">
    <source>
        <dbReference type="PROSITE-ProRule" id="PRU10085"/>
    </source>
</evidence>
<evidence type="ECO:0000256" key="12">
    <source>
        <dbReference type="RuleBase" id="RU003567"/>
    </source>
</evidence>
<feature type="active site" description="Nucleophile" evidence="7">
    <location>
        <position position="114"/>
    </location>
</feature>
<dbReference type="PANTHER" id="PTHR10381:SF70">
    <property type="entry name" value="ATP-DEPENDENT CLP PROTEASE PROTEOLYTIC SUBUNIT"/>
    <property type="match status" value="1"/>
</dbReference>
<keyword evidence="5 7" id="KW-0720">Serine protease</keyword>
<dbReference type="PRINTS" id="PR00127">
    <property type="entry name" value="CLPPROTEASEP"/>
</dbReference>
<dbReference type="InterPro" id="IPR033135">
    <property type="entry name" value="ClpP_His_AS"/>
</dbReference>
<reference evidence="13 14" key="1">
    <citation type="submission" date="2019-03" db="EMBL/GenBank/DDBJ databases">
        <title>Genomic Encyclopedia of Archaeal and Bacterial Type Strains, Phase II (KMG-II): from individual species to whole genera.</title>
        <authorList>
            <person name="Goeker M."/>
        </authorList>
    </citation>
    <scope>NUCLEOTIDE SEQUENCE [LARGE SCALE GENOMIC DNA]</scope>
    <source>
        <strain evidence="13 14">DSM 15388</strain>
    </source>
</reference>
<comment type="similarity">
    <text evidence="1 7 12">Belongs to the peptidase S14 family.</text>
</comment>
<dbReference type="FunFam" id="3.90.226.10:FF:000001">
    <property type="entry name" value="ATP-dependent Clp protease proteolytic subunit"/>
    <property type="match status" value="1"/>
</dbReference>
<dbReference type="NCBIfam" id="NF001368">
    <property type="entry name" value="PRK00277.1"/>
    <property type="match status" value="1"/>
</dbReference>
<evidence type="ECO:0000256" key="5">
    <source>
        <dbReference type="ARBA" id="ARBA00022825"/>
    </source>
</evidence>
<evidence type="ECO:0000256" key="6">
    <source>
        <dbReference type="ARBA" id="ARBA00034021"/>
    </source>
</evidence>
<dbReference type="GO" id="GO:0006515">
    <property type="term" value="P:protein quality control for misfolded or incompletely synthesized proteins"/>
    <property type="evidence" value="ECO:0007669"/>
    <property type="project" value="TreeGrafter"/>
</dbReference>
<dbReference type="PROSITE" id="PS00382">
    <property type="entry name" value="CLP_PROTEASE_HIS"/>
    <property type="match status" value="1"/>
</dbReference>
<protein>
    <recommendedName>
        <fullName evidence="7 12">ATP-dependent Clp protease proteolytic subunit</fullName>
        <ecNumber evidence="7 10">3.4.21.92</ecNumber>
    </recommendedName>
    <alternativeName>
        <fullName evidence="7">Endopeptidase Clp</fullName>
    </alternativeName>
</protein>
<keyword evidence="2 7" id="KW-0963">Cytoplasm</keyword>
<dbReference type="Pfam" id="PF00574">
    <property type="entry name" value="CLP_protease"/>
    <property type="match status" value="1"/>
</dbReference>
<dbReference type="GO" id="GO:0004176">
    <property type="term" value="F:ATP-dependent peptidase activity"/>
    <property type="evidence" value="ECO:0007669"/>
    <property type="project" value="InterPro"/>
</dbReference>
<dbReference type="GO" id="GO:0004252">
    <property type="term" value="F:serine-type endopeptidase activity"/>
    <property type="evidence" value="ECO:0007669"/>
    <property type="project" value="UniProtKB-UniRule"/>
</dbReference>
<evidence type="ECO:0000256" key="9">
    <source>
        <dbReference type="PROSITE-ProRule" id="PRU10086"/>
    </source>
</evidence>
<dbReference type="RefSeq" id="WP_132700498.1">
    <property type="nucleotide sequence ID" value="NZ_SLZR01000003.1"/>
</dbReference>
<dbReference type="PANTHER" id="PTHR10381">
    <property type="entry name" value="ATP-DEPENDENT CLP PROTEASE PROTEOLYTIC SUBUNIT"/>
    <property type="match status" value="1"/>
</dbReference>
<evidence type="ECO:0000256" key="7">
    <source>
        <dbReference type="HAMAP-Rule" id="MF_00444"/>
    </source>
</evidence>
<dbReference type="EMBL" id="SLZR01000003">
    <property type="protein sequence ID" value="TCS42586.1"/>
    <property type="molecule type" value="Genomic_DNA"/>
</dbReference>
<dbReference type="SUPFAM" id="SSF52096">
    <property type="entry name" value="ClpP/crotonase"/>
    <property type="match status" value="1"/>
</dbReference>
<evidence type="ECO:0000313" key="14">
    <source>
        <dbReference type="Proteomes" id="UP000295793"/>
    </source>
</evidence>
<dbReference type="InterPro" id="IPR018215">
    <property type="entry name" value="ClpP_Ser_AS"/>
</dbReference>
<dbReference type="NCBIfam" id="NF009205">
    <property type="entry name" value="PRK12553.1"/>
    <property type="match status" value="1"/>
</dbReference>
<evidence type="ECO:0000313" key="13">
    <source>
        <dbReference type="EMBL" id="TCS42586.1"/>
    </source>
</evidence>
<dbReference type="Gene3D" id="3.90.226.10">
    <property type="entry name" value="2-enoyl-CoA Hydratase, Chain A, domain 1"/>
    <property type="match status" value="1"/>
</dbReference>
<comment type="catalytic activity">
    <reaction evidence="6 7 9">
        <text>Hydrolysis of proteins to small peptides in the presence of ATP and magnesium. alpha-casein is the usual test substrate. In the absence of ATP, only oligopeptides shorter than five residues are hydrolyzed (such as succinyl-Leu-Tyr-|-NHMec, and Leu-Tyr-Leu-|-Tyr-Trp, in which cleavage of the -Tyr-|-Leu- and -Tyr-|-Trp bonds also occurs).</text>
        <dbReference type="EC" id="3.4.21.92"/>
    </reaction>
</comment>
<accession>A0A4V2UK30</accession>
<comment type="function">
    <text evidence="7 11">Cleaves peptides in various proteins in a process that requires ATP hydrolysis. Has a chymotrypsin-like activity. Plays a major role in the degradation of misfolded proteins.</text>
</comment>
<dbReference type="InterPro" id="IPR029045">
    <property type="entry name" value="ClpP/crotonase-like_dom_sf"/>
</dbReference>
<dbReference type="NCBIfam" id="TIGR00493">
    <property type="entry name" value="clpP"/>
    <property type="match status" value="1"/>
</dbReference>
<comment type="subunit">
    <text evidence="7">Fourteen ClpP subunits assemble into 2 heptameric rings which stack back to back to give a disk-like structure with a central cavity, resembling the structure of eukaryotic proteasomes.</text>
</comment>
<comment type="caution">
    <text evidence="13">The sequence shown here is derived from an EMBL/GenBank/DDBJ whole genome shotgun (WGS) entry which is preliminary data.</text>
</comment>
<dbReference type="GO" id="GO:0051117">
    <property type="term" value="F:ATPase binding"/>
    <property type="evidence" value="ECO:0007669"/>
    <property type="project" value="TreeGrafter"/>
</dbReference>
<dbReference type="CDD" id="cd07017">
    <property type="entry name" value="S14_ClpP_2"/>
    <property type="match status" value="1"/>
</dbReference>
<proteinExistence type="inferred from homology"/>
<name>A0A4V2UK30_9GAMM</name>